<comment type="caution">
    <text evidence="2">The sequence shown here is derived from an EMBL/GenBank/DDBJ whole genome shotgun (WGS) entry which is preliminary data.</text>
</comment>
<proteinExistence type="predicted"/>
<feature type="region of interest" description="Disordered" evidence="1">
    <location>
        <begin position="2201"/>
        <end position="2266"/>
    </location>
</feature>
<evidence type="ECO:0000313" key="3">
    <source>
        <dbReference type="Proteomes" id="UP001153069"/>
    </source>
</evidence>
<evidence type="ECO:0000256" key="1">
    <source>
        <dbReference type="SAM" id="MobiDB-lite"/>
    </source>
</evidence>
<dbReference type="OrthoDB" id="43547at2759"/>
<dbReference type="Proteomes" id="UP001153069">
    <property type="component" value="Unassembled WGS sequence"/>
</dbReference>
<protein>
    <submittedName>
        <fullName evidence="2">Seizure threshold 2</fullName>
    </submittedName>
</protein>
<dbReference type="GO" id="GO:0005777">
    <property type="term" value="C:peroxisome"/>
    <property type="evidence" value="ECO:0007669"/>
    <property type="project" value="InterPro"/>
</dbReference>
<feature type="compositionally biased region" description="Basic and acidic residues" evidence="1">
    <location>
        <begin position="1310"/>
        <end position="1331"/>
    </location>
</feature>
<feature type="region of interest" description="Disordered" evidence="1">
    <location>
        <begin position="34"/>
        <end position="94"/>
    </location>
</feature>
<feature type="compositionally biased region" description="Polar residues" evidence="1">
    <location>
        <begin position="79"/>
        <end position="88"/>
    </location>
</feature>
<dbReference type="PANTHER" id="PTHR14918:SF3">
    <property type="entry name" value="KICSTOR COMPLEX PROTEIN SZT2"/>
    <property type="match status" value="1"/>
</dbReference>
<sequence>MGDAVTTTLLLSDWERYGLSERVCYHFDLTEALASSSQQQAPPHGAPPSTGSDPEGGNASVDSTTGTQDRPTTSPPASNPNDTPNDTSAADEAAVATSFQEQVCGVAGILECVPFTPLNRLTKRQKRALRNEIRDFNLECLRIKDDKKKKIACHEPRRLPLRLNPASRLFFAYEKTRICFCLDASPSLTSTFGGNIMDDTTVVCPMDRVASMARTFFTSLVEPIEAPSIPIAKVWRPEIAVSVIAVYPRGMGLPTTSLLVRDYRVYDKQSAETLVHHLEEWALQEVESEIARRLSQKQNPASNSSLLAGYDAWSIQLHSSSLRDILDVGDVSLSILSSAAKPCIVVATDGRSVSCDGVIDILTDANRSDVPLVVLDLSSPQSHSQHHHAENNNQAAGEAPQRSYYDLLSLIHYDPGGPSTFPLHLSDDTEALHGICRATGGCFFDAELLQQAAVTKAGQIEESPFHADHYFSFKRRSVKPNAVQWYLLFSLSPLSPTFSSSWGKIIPPRYLRQRPQSNNNNFITSPDTIMTTERRPWENNHRQSPTSDIRRVDVVQQQRSNKALSRTTFSTYIVSPIRIKGLVMMRVKEGYRAKQYGQSTQDTDKVGIQFNLPLELGTVLHYELSYKALPNQSHMVGVAHIKIELSGEPGFIQSVKNDFLRQTHVGGRPVVTMAQQISARLCKILLWIRREDCLQSYLCPLVWSDQLASPETPFVRRLRTLTGLQRRKHFRFDQFDVVCTGRMPYALDDGFLSEFLGSDNGEQELIDFMEEWSAQTIKPGCRYIKQTDGSGSKALANYCVVELSQSQAASRVFTISCEFFGSTGAPDRLELIAGLKDELSNLRDVEVLSKQMADYLVGVRKQQDWDPHLRWKRSLLEDQHHHASWDLVKDPELLPLLMKRRTEIGMFILLDSRDDYALFAKLVPSYKQTGEEDLIQYQIAILADCVVIEIYMESTCGDFVPFRTTVERQDQPMTQFHKFVKTLKRRDQECGRALRCRTVLLKAFESDDGGYNDEEAEVSCVQRLLPYANKVTRRLRFFHPGTGCANDALQSLSGGLLLTNMFGVQAAPLPINPKENLGGLGSGSWFIIRFDRHTMSIVHQSRIDQQEIGTEEQGCYTYRELTYFTIGISDLYSMREDIADDDSTNSHISEYLTMVEFADHWDAAHTKIYATAAYVALRHESIPVESFHTDDLDRVLGVCDFVQVASVLVGGVPTGTSDSDVVNEGESKLQELIFTILGEVGGYQGGDYTLFYYKRGGEEVLKLDEQETESLSTFDELDAMGNVELEEEDPDNDRLTRSIDDNSATVDFASRSDDGYERQPGTGEDHARGHDTNAPSDIKELLAPPVFVRFTLDGKAATLNDLSLITKSSNLEAHLSIFLKDGQKSSNKVVEQQSQLPAFHGKVALELVALMNAYVAEQTLERLRHFGQELREDDLKVVKSCLLGARNVIRSRIEVFFYSTKIDAMVPALAPAGREAAIEEGFKLLKKELLKNDLITLRAFAGDVFVAIDSKGGNTLDFWCFISLKRTHISVKVHHSQGAETAFEVMSKVQEMISRCCHRVNQLRLLNQLHRSRTASELLIPKDTMVIEEPEGDAEQLFRSGVFRCPVVFRTSFDLFHRCATNPAQVARKLESTVLHSFAVSNRRNAFVYKDETGDVFYMMLEPRGGGVEPDGQIDLLVYGIQEPGPSITSQLAQLLQRRLLLIAVDMLSAVLTKNPHFHWKRQDLDFIHSFEEDWRRLDETHDNKPEDQCVEYIFPRYPTDPGMILLYFRQNLCGSTFFHRLHKSVGEVKYDKNEFESEEVQFNENDFTFYYNNSPSKLDPGFQPWSTLTEKGAGYMRQAGSGIAIIKVALVATGSFLPVEEKIRFGVPLAELGNNAPLETMRMIRAKAGDEDETHFEGQPAIRIRVGIASTALKLAALHSWVLLTLDQVYSAWCVERHLERMQRNLIPRPLVQLVSSDAASKETDIESIYPGLRALMSFIDSNFDLPHPALEKTVSEGMIRASSVAAVAMKFMESFVSLVEQEVGKNTPASQKPAISDIFVIRLSRSAQPQVVQLDYNARKKDVVARALQRDGKGVAFRDKPIDCPEYILFFLDPTKYAETGRAPMSLPLMFKEVVVDDGNSDKSASICHLEALKGSSPETFYRNFAFIVSVKRNRRLFLSYNWAPQALKAIASTMLENDRALLKKASVSTDSLQQRALRSLAPPSEGMGKKVSNEADNYSVKSERTSTTSSSHPSENQSGGPSTGNGSYKPRISRPTFIRRPKLIGKSVEGAAMQAVAASRARASNKQRFPSRGAAATTASSQPQRPPDGRASVQSATATSQRKAQTNQAALVNRTQASAQSDEFFAAARKRFALLLAGSSATMRVWSSQHWHSVQRLTKLWWPSRANTMIPRSVGEFILSQVPRTWSDAREVPHVPTTLLNSFAISLAQTIRMWNPGVLLVPVPSQDMGKLNSVLLMGEMKAVSSCRCLVIFKFSVSKFGGKGRQRNVLRGQGWTVTLPRHLKESRNNRLLVNAAMAEKDGAGIDRQSVELHSSLDLDCLILDFLGFSIERAMRSLDNRLSTGDIIPLIKTLINRYPLSRQKEMRRLNYRVFEADIVLASYENRLINFYDSYVHYEWLRAHAADRSLVLCGSDGLCFKKEVILANGVHSICFLTCDKTEPEKMHLLIVARTEGKDLHEYIFVSGPHYDYGMTMRDTIAGEAAGIVYAELRAAAWDLRSNELWKKVATRTGGEAVSEEDVDELLVLVPPIPLLENLSQVDQERIAMVMGSGLDLLNCCAAMQSEPAFSPSHSFTSSDSRSRLFLFHLKGEDLFLIFRLSLQGELIELSLASREDNLVKKGQRILVAQKVTNYLLNFLWLTI</sequence>
<accession>A0A9N8E1N9</accession>
<feature type="compositionally biased region" description="Polar residues" evidence="1">
    <location>
        <begin position="2315"/>
        <end position="2336"/>
    </location>
</feature>
<keyword evidence="3" id="KW-1185">Reference proteome</keyword>
<gene>
    <name evidence="2" type="ORF">SEMRO_528_G160790.1</name>
</gene>
<dbReference type="EMBL" id="CAICTM010000527">
    <property type="protein sequence ID" value="CAB9512295.1"/>
    <property type="molecule type" value="Genomic_DNA"/>
</dbReference>
<feature type="compositionally biased region" description="Polar residues" evidence="1">
    <location>
        <begin position="60"/>
        <end position="72"/>
    </location>
</feature>
<dbReference type="PANTHER" id="PTHR14918">
    <property type="entry name" value="KICSTOR COMPLEX PROTEIN SZT2"/>
    <property type="match status" value="1"/>
</dbReference>
<feature type="region of interest" description="Disordered" evidence="1">
    <location>
        <begin position="2282"/>
        <end position="2336"/>
    </location>
</feature>
<feature type="region of interest" description="Disordered" evidence="1">
    <location>
        <begin position="1285"/>
        <end position="1337"/>
    </location>
</feature>
<reference evidence="2" key="1">
    <citation type="submission" date="2020-06" db="EMBL/GenBank/DDBJ databases">
        <authorList>
            <consortium name="Plant Systems Biology data submission"/>
        </authorList>
    </citation>
    <scope>NUCLEOTIDE SEQUENCE</scope>
    <source>
        <strain evidence="2">D6</strain>
    </source>
</reference>
<dbReference type="InterPro" id="IPR033228">
    <property type="entry name" value="SZT2"/>
</dbReference>
<organism evidence="2 3">
    <name type="scientific">Seminavis robusta</name>
    <dbReference type="NCBI Taxonomy" id="568900"/>
    <lineage>
        <taxon>Eukaryota</taxon>
        <taxon>Sar</taxon>
        <taxon>Stramenopiles</taxon>
        <taxon>Ochrophyta</taxon>
        <taxon>Bacillariophyta</taxon>
        <taxon>Bacillariophyceae</taxon>
        <taxon>Bacillariophycidae</taxon>
        <taxon>Naviculales</taxon>
        <taxon>Naviculaceae</taxon>
        <taxon>Seminavis</taxon>
    </lineage>
</organism>
<name>A0A9N8E1N9_9STRA</name>
<evidence type="ECO:0000313" key="2">
    <source>
        <dbReference type="EMBL" id="CAB9512295.1"/>
    </source>
</evidence>
<feature type="compositionally biased region" description="Polar residues" evidence="1">
    <location>
        <begin position="2217"/>
        <end position="2249"/>
    </location>
</feature>